<dbReference type="AlphaFoldDB" id="A0AA39ISI6"/>
<comment type="caution">
    <text evidence="1">The sequence shown here is derived from an EMBL/GenBank/DDBJ whole genome shotgun (WGS) entry which is preliminary data.</text>
</comment>
<keyword evidence="2" id="KW-1185">Reference proteome</keyword>
<protein>
    <submittedName>
        <fullName evidence="1">Uncharacterized protein</fullName>
    </submittedName>
</protein>
<organism evidence="1 2">
    <name type="scientific">Steinernema hermaphroditum</name>
    <dbReference type="NCBI Taxonomy" id="289476"/>
    <lineage>
        <taxon>Eukaryota</taxon>
        <taxon>Metazoa</taxon>
        <taxon>Ecdysozoa</taxon>
        <taxon>Nematoda</taxon>
        <taxon>Chromadorea</taxon>
        <taxon>Rhabditida</taxon>
        <taxon>Tylenchina</taxon>
        <taxon>Panagrolaimomorpha</taxon>
        <taxon>Strongyloidoidea</taxon>
        <taxon>Steinernematidae</taxon>
        <taxon>Steinernema</taxon>
    </lineage>
</organism>
<dbReference type="EMBL" id="JAUCMV010000001">
    <property type="protein sequence ID" value="KAK0428394.1"/>
    <property type="molecule type" value="Genomic_DNA"/>
</dbReference>
<evidence type="ECO:0000313" key="1">
    <source>
        <dbReference type="EMBL" id="KAK0428394.1"/>
    </source>
</evidence>
<reference evidence="1" key="1">
    <citation type="submission" date="2023-06" db="EMBL/GenBank/DDBJ databases">
        <title>Genomic analysis of the entomopathogenic nematode Steinernema hermaphroditum.</title>
        <authorList>
            <person name="Schwarz E.M."/>
            <person name="Heppert J.K."/>
            <person name="Baniya A."/>
            <person name="Schwartz H.T."/>
            <person name="Tan C.-H."/>
            <person name="Antoshechkin I."/>
            <person name="Sternberg P.W."/>
            <person name="Goodrich-Blair H."/>
            <person name="Dillman A.R."/>
        </authorList>
    </citation>
    <scope>NUCLEOTIDE SEQUENCE</scope>
    <source>
        <strain evidence="1">PS9179</strain>
        <tissue evidence="1">Whole animal</tissue>
    </source>
</reference>
<accession>A0AA39ISI6</accession>
<evidence type="ECO:0000313" key="2">
    <source>
        <dbReference type="Proteomes" id="UP001175271"/>
    </source>
</evidence>
<sequence length="338" mass="38538">MTHRQDSVCVVAMWSYVETHPLNAFRFLPNALRTSGRLNMEKEERGQAAKDLTGSSEMTAENIRLFSIAVWKGEEDQWFCKITETIDEDLMVAISLEEFYSIDRRSVRICDVTVCKGDYRGVSYAMPVAISKEHLIKDMIPFLNAQSLPSCELTISEWSAEYMAVFKSYVVFGRLHLHLPTVLVPDEVPHNPQHSEDFLANQIEKNCMLNSVKLSNCPHSEKLEDLLLDLLKKRNKIRLEVAETGKFVVTMRIVNAVFKMWHETGNRTEIKGKTNITEEELLSMPLPEGVTRIEKCVEGGFATTYNFIWNQESTPDLKCKLVVGKGWPKGEGRTLCVL</sequence>
<proteinExistence type="predicted"/>
<gene>
    <name evidence="1" type="ORF">QR680_010777</name>
</gene>
<dbReference type="Proteomes" id="UP001175271">
    <property type="component" value="Unassembled WGS sequence"/>
</dbReference>
<name>A0AA39ISI6_9BILA</name>